<protein>
    <submittedName>
        <fullName evidence="1">Uncharacterized protein</fullName>
    </submittedName>
</protein>
<comment type="caution">
    <text evidence="1">The sequence shown here is derived from an EMBL/GenBank/DDBJ whole genome shotgun (WGS) entry which is preliminary data.</text>
</comment>
<dbReference type="EMBL" id="JANPWB010000004">
    <property type="protein sequence ID" value="KAJ1191875.1"/>
    <property type="molecule type" value="Genomic_DNA"/>
</dbReference>
<name>A0AAV7US39_PLEWA</name>
<dbReference type="Proteomes" id="UP001066276">
    <property type="component" value="Chromosome 2_2"/>
</dbReference>
<evidence type="ECO:0000313" key="1">
    <source>
        <dbReference type="EMBL" id="KAJ1191875.1"/>
    </source>
</evidence>
<keyword evidence="2" id="KW-1185">Reference proteome</keyword>
<organism evidence="1 2">
    <name type="scientific">Pleurodeles waltl</name>
    <name type="common">Iberian ribbed newt</name>
    <dbReference type="NCBI Taxonomy" id="8319"/>
    <lineage>
        <taxon>Eukaryota</taxon>
        <taxon>Metazoa</taxon>
        <taxon>Chordata</taxon>
        <taxon>Craniata</taxon>
        <taxon>Vertebrata</taxon>
        <taxon>Euteleostomi</taxon>
        <taxon>Amphibia</taxon>
        <taxon>Batrachia</taxon>
        <taxon>Caudata</taxon>
        <taxon>Salamandroidea</taxon>
        <taxon>Salamandridae</taxon>
        <taxon>Pleurodelinae</taxon>
        <taxon>Pleurodeles</taxon>
    </lineage>
</organism>
<accession>A0AAV7US39</accession>
<gene>
    <name evidence="1" type="ORF">NDU88_001189</name>
</gene>
<evidence type="ECO:0000313" key="2">
    <source>
        <dbReference type="Proteomes" id="UP001066276"/>
    </source>
</evidence>
<sequence length="80" mass="8593">MLDRLLTSRPIRIEDGRDVGGGARGTGKRSARDAAGCARSGSSWALLFNGRKNKERLKRKCNCLASLISATTNGDEGHSF</sequence>
<proteinExistence type="predicted"/>
<dbReference type="AlphaFoldDB" id="A0AAV7US39"/>
<reference evidence="1" key="1">
    <citation type="journal article" date="2022" name="bioRxiv">
        <title>Sequencing and chromosome-scale assembly of the giantPleurodeles waltlgenome.</title>
        <authorList>
            <person name="Brown T."/>
            <person name="Elewa A."/>
            <person name="Iarovenko S."/>
            <person name="Subramanian E."/>
            <person name="Araus A.J."/>
            <person name="Petzold A."/>
            <person name="Susuki M."/>
            <person name="Suzuki K.-i.T."/>
            <person name="Hayashi T."/>
            <person name="Toyoda A."/>
            <person name="Oliveira C."/>
            <person name="Osipova E."/>
            <person name="Leigh N.D."/>
            <person name="Simon A."/>
            <person name="Yun M.H."/>
        </authorList>
    </citation>
    <scope>NUCLEOTIDE SEQUENCE</scope>
    <source>
        <strain evidence="1">20211129_DDA</strain>
        <tissue evidence="1">Liver</tissue>
    </source>
</reference>